<dbReference type="PANTHER" id="PTHR30293">
    <property type="entry name" value="TRANSCRIPTIONAL REGULATORY PROTEIN NAC-RELATED"/>
    <property type="match status" value="1"/>
</dbReference>
<dbReference type="SUPFAM" id="SSF46785">
    <property type="entry name" value="Winged helix' DNA-binding domain"/>
    <property type="match status" value="1"/>
</dbReference>
<dbReference type="PROSITE" id="PS50931">
    <property type="entry name" value="HTH_LYSR"/>
    <property type="match status" value="1"/>
</dbReference>
<accession>A0A238X5V7</accession>
<proteinExistence type="inferred from homology"/>
<feature type="domain" description="HTH lysR-type" evidence="6">
    <location>
        <begin position="11"/>
        <end position="68"/>
    </location>
</feature>
<evidence type="ECO:0000313" key="7">
    <source>
        <dbReference type="EMBL" id="SNR54416.1"/>
    </source>
</evidence>
<dbReference type="Gene3D" id="1.10.10.10">
    <property type="entry name" value="Winged helix-like DNA-binding domain superfamily/Winged helix DNA-binding domain"/>
    <property type="match status" value="1"/>
</dbReference>
<evidence type="ECO:0000256" key="1">
    <source>
        <dbReference type="ARBA" id="ARBA00009437"/>
    </source>
</evidence>
<dbReference type="InterPro" id="IPR000847">
    <property type="entry name" value="LysR_HTH_N"/>
</dbReference>
<dbReference type="Proteomes" id="UP000198417">
    <property type="component" value="Unassembled WGS sequence"/>
</dbReference>
<dbReference type="PANTHER" id="PTHR30293:SF0">
    <property type="entry name" value="NITROGEN ASSIMILATION REGULATORY PROTEIN NAC"/>
    <property type="match status" value="1"/>
</dbReference>
<organism evidence="7 8">
    <name type="scientific">Puniceibacterium sediminis</name>
    <dbReference type="NCBI Taxonomy" id="1608407"/>
    <lineage>
        <taxon>Bacteria</taxon>
        <taxon>Pseudomonadati</taxon>
        <taxon>Pseudomonadota</taxon>
        <taxon>Alphaproteobacteria</taxon>
        <taxon>Rhodobacterales</taxon>
        <taxon>Paracoccaceae</taxon>
        <taxon>Puniceibacterium</taxon>
    </lineage>
</organism>
<evidence type="ECO:0000313" key="8">
    <source>
        <dbReference type="Proteomes" id="UP000198417"/>
    </source>
</evidence>
<evidence type="ECO:0000256" key="3">
    <source>
        <dbReference type="ARBA" id="ARBA00023125"/>
    </source>
</evidence>
<evidence type="ECO:0000256" key="4">
    <source>
        <dbReference type="ARBA" id="ARBA00023159"/>
    </source>
</evidence>
<keyword evidence="8" id="KW-1185">Reference proteome</keyword>
<gene>
    <name evidence="7" type="ORF">SAMN06265370_109113</name>
</gene>
<reference evidence="7 8" key="1">
    <citation type="submission" date="2017-06" db="EMBL/GenBank/DDBJ databases">
        <authorList>
            <person name="Kim H.J."/>
            <person name="Triplett B.A."/>
        </authorList>
    </citation>
    <scope>NUCLEOTIDE SEQUENCE [LARGE SCALE GENOMIC DNA]</scope>
    <source>
        <strain evidence="7 8">DSM 29052</strain>
    </source>
</reference>
<dbReference type="GO" id="GO:0003700">
    <property type="term" value="F:DNA-binding transcription factor activity"/>
    <property type="evidence" value="ECO:0007669"/>
    <property type="project" value="InterPro"/>
</dbReference>
<dbReference type="SUPFAM" id="SSF53850">
    <property type="entry name" value="Periplasmic binding protein-like II"/>
    <property type="match status" value="1"/>
</dbReference>
<evidence type="ECO:0000256" key="2">
    <source>
        <dbReference type="ARBA" id="ARBA00023015"/>
    </source>
</evidence>
<sequence>MPLAGVNLLPMDIRQLRYFVRIVELGSLSKASRSLHIAQPALSQQVAKLEDEVGKPLLVRSSKGVTANETGQALYHHARLILRQFEQAMTIARSDNGEITGVASIGLPATTVAAVGLPLVKRVRAKYPGISINVVEAMSGHIDHLIRQNRLDLAVLFTRDLPADLSVEALMVEELFLILPADSAILPGRTELTMAEMSGVPLILPTSDHGLRKRIEAEFESRALSPHVVAEIDSLSLLMNCVHDHIGATIKPMGAIIQECQRGRQYRCLRVSDAQLRRSNYLYSLPPEALSFAATAVAHELRIVVDDLVASNTWEGFLPRPEQTQRERSDALV</sequence>
<evidence type="ECO:0000256" key="5">
    <source>
        <dbReference type="ARBA" id="ARBA00023163"/>
    </source>
</evidence>
<dbReference type="GO" id="GO:0003677">
    <property type="term" value="F:DNA binding"/>
    <property type="evidence" value="ECO:0007669"/>
    <property type="project" value="UniProtKB-KW"/>
</dbReference>
<dbReference type="InterPro" id="IPR036388">
    <property type="entry name" value="WH-like_DNA-bd_sf"/>
</dbReference>
<dbReference type="Gene3D" id="3.40.190.290">
    <property type="match status" value="1"/>
</dbReference>
<dbReference type="PRINTS" id="PR00039">
    <property type="entry name" value="HTHLYSR"/>
</dbReference>
<name>A0A238X5V7_9RHOB</name>
<protein>
    <submittedName>
        <fullName evidence="7">LysR family transcriptional regulator, regulatory protein for tcuABC</fullName>
    </submittedName>
</protein>
<dbReference type="EMBL" id="FZNN01000009">
    <property type="protein sequence ID" value="SNR54416.1"/>
    <property type="molecule type" value="Genomic_DNA"/>
</dbReference>
<keyword evidence="4" id="KW-0010">Activator</keyword>
<keyword evidence="3" id="KW-0238">DNA-binding</keyword>
<dbReference type="FunFam" id="1.10.10.10:FF:000001">
    <property type="entry name" value="LysR family transcriptional regulator"/>
    <property type="match status" value="1"/>
</dbReference>
<keyword evidence="2" id="KW-0805">Transcription regulation</keyword>
<keyword evidence="5" id="KW-0804">Transcription</keyword>
<dbReference type="AlphaFoldDB" id="A0A238X5V7"/>
<dbReference type="Pfam" id="PF00126">
    <property type="entry name" value="HTH_1"/>
    <property type="match status" value="1"/>
</dbReference>
<dbReference type="InterPro" id="IPR036390">
    <property type="entry name" value="WH_DNA-bd_sf"/>
</dbReference>
<comment type="similarity">
    <text evidence="1">Belongs to the LysR transcriptional regulatory family.</text>
</comment>
<dbReference type="InterPro" id="IPR005119">
    <property type="entry name" value="LysR_subst-bd"/>
</dbReference>
<dbReference type="Pfam" id="PF03466">
    <property type="entry name" value="LysR_substrate"/>
    <property type="match status" value="1"/>
</dbReference>
<dbReference type="GO" id="GO:2000142">
    <property type="term" value="P:regulation of DNA-templated transcription initiation"/>
    <property type="evidence" value="ECO:0007669"/>
    <property type="project" value="TreeGrafter"/>
</dbReference>
<evidence type="ECO:0000259" key="6">
    <source>
        <dbReference type="PROSITE" id="PS50931"/>
    </source>
</evidence>